<dbReference type="Gene3D" id="3.30.70.330">
    <property type="match status" value="1"/>
</dbReference>
<dbReference type="InterPro" id="IPR051186">
    <property type="entry name" value="RRM_HNRPC/RALY_subfam"/>
</dbReference>
<reference evidence="4" key="1">
    <citation type="submission" date="2025-08" db="UniProtKB">
        <authorList>
            <consortium name="Ensembl"/>
        </authorList>
    </citation>
    <scope>IDENTIFICATION</scope>
</reference>
<dbReference type="PANTHER" id="PTHR13968:SF21">
    <property type="entry name" value="RNA-BINDING RALY-LIKE PROTEIN"/>
    <property type="match status" value="1"/>
</dbReference>
<dbReference type="GO" id="GO:0003723">
    <property type="term" value="F:RNA binding"/>
    <property type="evidence" value="ECO:0007669"/>
    <property type="project" value="UniProtKB-UniRule"/>
</dbReference>
<dbReference type="GO" id="GO:0005634">
    <property type="term" value="C:nucleus"/>
    <property type="evidence" value="ECO:0007669"/>
    <property type="project" value="TreeGrafter"/>
</dbReference>
<keyword evidence="1 2" id="KW-0694">RNA-binding</keyword>
<keyword evidence="5" id="KW-1185">Reference proteome</keyword>
<name>A0A8C9UIW6_SPEDA</name>
<dbReference type="Pfam" id="PF00076">
    <property type="entry name" value="RRM_1"/>
    <property type="match status" value="1"/>
</dbReference>
<dbReference type="Ensembl" id="ENSSDAT00000001007.1">
    <property type="protein sequence ID" value="ENSSDAP00000000865.1"/>
    <property type="gene ID" value="ENSSDAG00000000889.1"/>
</dbReference>
<dbReference type="SMART" id="SM00360">
    <property type="entry name" value="RRM"/>
    <property type="match status" value="1"/>
</dbReference>
<dbReference type="AlphaFoldDB" id="A0A8C9UIW6"/>
<evidence type="ECO:0000256" key="2">
    <source>
        <dbReference type="PROSITE-ProRule" id="PRU00176"/>
    </source>
</evidence>
<dbReference type="PANTHER" id="PTHR13968">
    <property type="entry name" value="HETEROGENEOUS NUCLEAR RIBONUCLEOPROTEIN"/>
    <property type="match status" value="1"/>
</dbReference>
<dbReference type="InterPro" id="IPR000504">
    <property type="entry name" value="RRM_dom"/>
</dbReference>
<reference evidence="4" key="2">
    <citation type="submission" date="2025-09" db="UniProtKB">
        <authorList>
            <consortium name="Ensembl"/>
        </authorList>
    </citation>
    <scope>IDENTIFICATION</scope>
</reference>
<dbReference type="InterPro" id="IPR035979">
    <property type="entry name" value="RBD_domain_sf"/>
</dbReference>
<evidence type="ECO:0000313" key="5">
    <source>
        <dbReference type="Proteomes" id="UP000694422"/>
    </source>
</evidence>
<accession>A0A8C9UIW6</accession>
<organism evidence="4 5">
    <name type="scientific">Spermophilus dauricus</name>
    <name type="common">Daurian ground squirrel</name>
    <dbReference type="NCBI Taxonomy" id="99837"/>
    <lineage>
        <taxon>Eukaryota</taxon>
        <taxon>Metazoa</taxon>
        <taxon>Chordata</taxon>
        <taxon>Craniata</taxon>
        <taxon>Vertebrata</taxon>
        <taxon>Euteleostomi</taxon>
        <taxon>Mammalia</taxon>
        <taxon>Eutheria</taxon>
        <taxon>Euarchontoglires</taxon>
        <taxon>Glires</taxon>
        <taxon>Rodentia</taxon>
        <taxon>Sciuromorpha</taxon>
        <taxon>Sciuridae</taxon>
        <taxon>Xerinae</taxon>
        <taxon>Marmotini</taxon>
        <taxon>Spermophilus</taxon>
    </lineage>
</organism>
<protein>
    <recommendedName>
        <fullName evidence="3">RRM domain-containing protein</fullName>
    </recommendedName>
</protein>
<dbReference type="Proteomes" id="UP000694422">
    <property type="component" value="Unplaced"/>
</dbReference>
<evidence type="ECO:0000259" key="3">
    <source>
        <dbReference type="PROSITE" id="PS50102"/>
    </source>
</evidence>
<dbReference type="SUPFAM" id="SSF54928">
    <property type="entry name" value="RNA-binding domain, RBD"/>
    <property type="match status" value="1"/>
</dbReference>
<sequence>MTGNTQASSSTSNNEVRSINSGVFIGNLNSAIVKKFYIEAIFSKYGKIVGCSVHRGYAFVQYMSVQPARAAVAGENVSYFLCKLINSISRLL</sequence>
<dbReference type="PROSITE" id="PS50102">
    <property type="entry name" value="RRM"/>
    <property type="match status" value="1"/>
</dbReference>
<evidence type="ECO:0000256" key="1">
    <source>
        <dbReference type="ARBA" id="ARBA00022884"/>
    </source>
</evidence>
<proteinExistence type="predicted"/>
<dbReference type="InterPro" id="IPR012677">
    <property type="entry name" value="Nucleotide-bd_a/b_plait_sf"/>
</dbReference>
<feature type="domain" description="RRM" evidence="3">
    <location>
        <begin position="21"/>
        <end position="92"/>
    </location>
</feature>
<evidence type="ECO:0000313" key="4">
    <source>
        <dbReference type="Ensembl" id="ENSSDAP00000000865.1"/>
    </source>
</evidence>